<name>A0A1J4ML22_9CRYT</name>
<comment type="caution">
    <text evidence="2">The sequence shown here is derived from an EMBL/GenBank/DDBJ whole genome shotgun (WGS) entry which is preliminary data.</text>
</comment>
<reference evidence="2 3" key="1">
    <citation type="submission" date="2016-10" db="EMBL/GenBank/DDBJ databases">
        <title>Reductive evolution of mitochondrial metabolism and differential evolution of invasion-related proteins in Cryptosporidium.</title>
        <authorList>
            <person name="Liu S."/>
            <person name="Roellig D.M."/>
            <person name="Guo Y."/>
            <person name="Li N."/>
            <person name="Frace M.A."/>
            <person name="Tang K."/>
            <person name="Zhang L."/>
            <person name="Feng Y."/>
            <person name="Xiao L."/>
        </authorList>
    </citation>
    <scope>NUCLEOTIDE SEQUENCE [LARGE SCALE GENOMIC DNA]</scope>
    <source>
        <strain evidence="2">39726</strain>
    </source>
</reference>
<feature type="domain" description="Trs120/TRAPPC9 first Ig-like" evidence="1">
    <location>
        <begin position="803"/>
        <end position="939"/>
    </location>
</feature>
<evidence type="ECO:0000313" key="3">
    <source>
        <dbReference type="Proteomes" id="UP000186176"/>
    </source>
</evidence>
<dbReference type="EMBL" id="LRBP01000008">
    <property type="protein sequence ID" value="OII74886.1"/>
    <property type="molecule type" value="Genomic_DNA"/>
</dbReference>
<sequence>MSVNICASVIDNSLIKVLFVKTQVADSTLFDDLIKQIQNSITYYSSNINQLDLNPICEYINQNSSLCENRPFKINTSYRTICSHGNQINLPKSLICIDHIIIFITYEKKFCSFNQIFDGQIKNLDQQFIYKVNIDIIDDHKEEIKFNCEDQNGNRFISIDEFAKNVILDIFCRFNLIINKYIDKGYDKITKIESLDEKITDIIRYKAQIAGIYLILGFPTSSAIYYNSILELMEDQDSDLVYLAHCFEGQATLLYNFYSNSDYSLEWWEVVSNSLNSFINDLPAPIQVCLQSINYNLVNHNDSIYNIQSRKQILFDAILKKLTLSLNSLCRTNNFTNGILSDNHIKLHYDHEFSVPIYELIIKKSRFLIDNFVSNFYLDRKIIIDFLDPYVHLDMSSNFSKDNLYNYAMFLIGCAQTYLTVQSKRRVGIILIKLSKLFNQNKIYNLSYYISCTAYQWYSSIYCRTNNINQMQIIQNLAAQILKKDDNYSSHIQCALCNVSNNSNILIGNNYTFDEETEKRLGIIFEKYYVPGKHYLDNNYLKYLSIYKHDLSLSYSTFISNENSNLYQDLECSNAHYELLACLKPFVKSFVCYGVHSMLQAYRNFYLNTIDLQKLKAYPSRYEMLALILMIESSILFGCASRSATVLLLLLDKIVYFPPIYDYDTLKIIQSKCIDSLSIISNTIQLPIVRAPYYSVTNSKNRGYISIESLDHLFNTLLDTTHLILILDVSFEQTPLNTGCHKCTNEISLSSIFNKKINDYCSFCESNVLKIDNSPWIFCKVSNINYFFDSKLIFQPEFKWVPLKEKNNIKLPIITNSKVNQSNLFLYNPFEKKFDQDLKETFNHSKSQAETQTNILWQAEKQYTLYVSLFNPFLIPIILDCFSIIIEGEVKCDISPVSVVIPPSPRFSTPGEVKVAILVIPKNSGNFSIVGVTYKFSGINYVNFGSKLAFVNNKSYLKKYLNVFVIPNISNNDHIFWKEIDKQKQNTCVNSIDGKIFIKSTKKLTCEIKKKFKLLSTEVYIDQIENITNDNFSLENMIMKDGDSTIIIECSNIYKVNRFKLLVIHWMEINEKIIISSQLFDIFSNIPPFPKIMSISLVPKLNFQPIYFGSNNSKWKVNELWIIFTLENNSRVYPIEFSFRSHLLEGKRVLLSPEKKSYRWVVETTIKDLFELKSNPLLLYWKAFFPNTLFDDNNFECISTGYLTSDLFAPEFLSKYEFFIEIKSNGVKIGNKQVIPVNSTVNIEIYAISGENSTNTANIKIIPFGDTMKSKQLYLDYSGNDINNSEKPILYFSMIGLEKKTYEWIVGVEELEKSTQQRIFHWKNDLLSVSFV</sequence>
<organism evidence="2 3">
    <name type="scientific">Cryptosporidium ubiquitum</name>
    <dbReference type="NCBI Taxonomy" id="857276"/>
    <lineage>
        <taxon>Eukaryota</taxon>
        <taxon>Sar</taxon>
        <taxon>Alveolata</taxon>
        <taxon>Apicomplexa</taxon>
        <taxon>Conoidasida</taxon>
        <taxon>Coccidia</taxon>
        <taxon>Eucoccidiorida</taxon>
        <taxon>Eimeriorina</taxon>
        <taxon>Cryptosporidiidae</taxon>
        <taxon>Cryptosporidium</taxon>
    </lineage>
</organism>
<keyword evidence="3" id="KW-1185">Reference proteome</keyword>
<dbReference type="GeneID" id="39979809"/>
<dbReference type="InterPro" id="IPR058565">
    <property type="entry name" value="Ig_TRAPPC9_Trs120_1st"/>
</dbReference>
<protein>
    <recommendedName>
        <fullName evidence="1">Trs120/TRAPPC9 first Ig-like domain-containing protein</fullName>
    </recommendedName>
</protein>
<dbReference type="Proteomes" id="UP000186176">
    <property type="component" value="Unassembled WGS sequence"/>
</dbReference>
<proteinExistence type="predicted"/>
<dbReference type="OrthoDB" id="343537at2759"/>
<dbReference type="Pfam" id="PF26254">
    <property type="entry name" value="Ig_TRAPPC9-Trs120_1st"/>
    <property type="match status" value="1"/>
</dbReference>
<dbReference type="RefSeq" id="XP_028876031.1">
    <property type="nucleotide sequence ID" value="XM_029020030.1"/>
</dbReference>
<dbReference type="InterPro" id="IPR018247">
    <property type="entry name" value="EF_Hand_1_Ca_BS"/>
</dbReference>
<dbReference type="VEuPathDB" id="CryptoDB:cubi_03017"/>
<gene>
    <name evidence="2" type="ORF">cubi_03017</name>
</gene>
<evidence type="ECO:0000259" key="1">
    <source>
        <dbReference type="Pfam" id="PF26254"/>
    </source>
</evidence>
<dbReference type="PROSITE" id="PS00018">
    <property type="entry name" value="EF_HAND_1"/>
    <property type="match status" value="1"/>
</dbReference>
<accession>A0A1J4ML22</accession>
<evidence type="ECO:0000313" key="2">
    <source>
        <dbReference type="EMBL" id="OII74886.1"/>
    </source>
</evidence>